<protein>
    <submittedName>
        <fullName evidence="3">Zincin</fullName>
    </submittedName>
</protein>
<dbReference type="GO" id="GO:0006508">
    <property type="term" value="P:proteolysis"/>
    <property type="evidence" value="ECO:0007669"/>
    <property type="project" value="InterPro"/>
</dbReference>
<evidence type="ECO:0000313" key="3">
    <source>
        <dbReference type="EMBL" id="KAF1837066.1"/>
    </source>
</evidence>
<dbReference type="Pfam" id="PF01400">
    <property type="entry name" value="Astacin"/>
    <property type="match status" value="1"/>
</dbReference>
<dbReference type="InterPro" id="IPR024079">
    <property type="entry name" value="MetalloPept_cat_dom_sf"/>
</dbReference>
<dbReference type="EMBL" id="ML975266">
    <property type="protein sequence ID" value="KAF1837066.1"/>
    <property type="molecule type" value="Genomic_DNA"/>
</dbReference>
<dbReference type="InterPro" id="IPR006026">
    <property type="entry name" value="Peptidase_Metallo"/>
</dbReference>
<dbReference type="SMART" id="SM00235">
    <property type="entry name" value="ZnMc"/>
    <property type="match status" value="1"/>
</dbReference>
<dbReference type="Gene3D" id="3.40.390.10">
    <property type="entry name" value="Collagenase (Catalytic Domain)"/>
    <property type="match status" value="1"/>
</dbReference>
<reference evidence="3" key="1">
    <citation type="submission" date="2020-01" db="EMBL/GenBank/DDBJ databases">
        <authorList>
            <consortium name="DOE Joint Genome Institute"/>
            <person name="Haridas S."/>
            <person name="Albert R."/>
            <person name="Binder M."/>
            <person name="Bloem J."/>
            <person name="Labutti K."/>
            <person name="Salamov A."/>
            <person name="Andreopoulos B."/>
            <person name="Baker S.E."/>
            <person name="Barry K."/>
            <person name="Bills G."/>
            <person name="Bluhm B.H."/>
            <person name="Cannon C."/>
            <person name="Castanera R."/>
            <person name="Culley D.E."/>
            <person name="Daum C."/>
            <person name="Ezra D."/>
            <person name="Gonzalez J.B."/>
            <person name="Henrissat B."/>
            <person name="Kuo A."/>
            <person name="Liang C."/>
            <person name="Lipzen A."/>
            <person name="Lutzoni F."/>
            <person name="Magnuson J."/>
            <person name="Mondo S."/>
            <person name="Nolan M."/>
            <person name="Ohm R."/>
            <person name="Pangilinan J."/>
            <person name="Park H.-J."/>
            <person name="Ramirez L."/>
            <person name="Alfaro M."/>
            <person name="Sun H."/>
            <person name="Tritt A."/>
            <person name="Yoshinaga Y."/>
            <person name="Zwiers L.-H."/>
            <person name="Turgeon B.G."/>
            <person name="Goodwin S.B."/>
            <person name="Spatafora J.W."/>
            <person name="Crous P.W."/>
            <person name="Grigoriev I.V."/>
        </authorList>
    </citation>
    <scope>NUCLEOTIDE SEQUENCE</scope>
    <source>
        <strain evidence="3">P77</strain>
    </source>
</reference>
<feature type="chain" id="PRO_5025417716" evidence="1">
    <location>
        <begin position="17"/>
        <end position="347"/>
    </location>
</feature>
<evidence type="ECO:0000256" key="1">
    <source>
        <dbReference type="SAM" id="SignalP"/>
    </source>
</evidence>
<keyword evidence="4" id="KW-1185">Reference proteome</keyword>
<sequence length="347" mass="39093">MFFLWLLLAVLTAAVAVQEPVPHFGPFCGTRAAVYDNGTRATNWAEYIAEYELKSGLSGQGAVDAWEAEGGPIPWPRMGAHGVVIPYCFTQAKDRRNVRNVVENAMAKWIQYLGGPAGRESGHAIRFKERKDAHEKPMYCAPTNYRDGWNACLDKDTVAIEYTEGKGWGGSVGLKRNGKPWQNLVHIADGYTLLGAMHELGHVLGLVHEHDRSDRDTYIRFQYTKLADWDACWARARSAEGDRITPDGLCKSMYRALAYDCTCATFIKNFVEPGWPIKPRSGYDLNSIMHYPSQNGYAKQACNERGEDCALKVWVDWNNHGFGTTLLNQARRPSEMDLLWVKTTYPF</sequence>
<keyword evidence="1" id="KW-0732">Signal</keyword>
<proteinExistence type="predicted"/>
<feature type="signal peptide" evidence="1">
    <location>
        <begin position="1"/>
        <end position="16"/>
    </location>
</feature>
<dbReference type="AlphaFoldDB" id="A0A6A5KPN1"/>
<organism evidence="3 4">
    <name type="scientific">Decorospora gaudefroyi</name>
    <dbReference type="NCBI Taxonomy" id="184978"/>
    <lineage>
        <taxon>Eukaryota</taxon>
        <taxon>Fungi</taxon>
        <taxon>Dikarya</taxon>
        <taxon>Ascomycota</taxon>
        <taxon>Pezizomycotina</taxon>
        <taxon>Dothideomycetes</taxon>
        <taxon>Pleosporomycetidae</taxon>
        <taxon>Pleosporales</taxon>
        <taxon>Pleosporineae</taxon>
        <taxon>Pleosporaceae</taxon>
        <taxon>Decorospora</taxon>
    </lineage>
</organism>
<dbReference type="OrthoDB" id="291007at2759"/>
<evidence type="ECO:0000313" key="4">
    <source>
        <dbReference type="Proteomes" id="UP000800040"/>
    </source>
</evidence>
<feature type="domain" description="Peptidase metallopeptidase" evidence="2">
    <location>
        <begin position="71"/>
        <end position="242"/>
    </location>
</feature>
<dbReference type="Proteomes" id="UP000800040">
    <property type="component" value="Unassembled WGS sequence"/>
</dbReference>
<accession>A0A6A5KPN1</accession>
<evidence type="ECO:0000259" key="2">
    <source>
        <dbReference type="SMART" id="SM00235"/>
    </source>
</evidence>
<dbReference type="PANTHER" id="PTHR10127:SF850">
    <property type="entry name" value="METALLOENDOPEPTIDASE"/>
    <property type="match status" value="1"/>
</dbReference>
<gene>
    <name evidence="3" type="ORF">BDW02DRAFT_595900</name>
</gene>
<dbReference type="PANTHER" id="PTHR10127">
    <property type="entry name" value="DISCOIDIN, CUB, EGF, LAMININ , AND ZINC METALLOPROTEASE DOMAIN CONTAINING"/>
    <property type="match status" value="1"/>
</dbReference>
<dbReference type="SUPFAM" id="SSF55486">
    <property type="entry name" value="Metalloproteases ('zincins'), catalytic domain"/>
    <property type="match status" value="1"/>
</dbReference>
<dbReference type="GO" id="GO:0008270">
    <property type="term" value="F:zinc ion binding"/>
    <property type="evidence" value="ECO:0007669"/>
    <property type="project" value="InterPro"/>
</dbReference>
<dbReference type="InterPro" id="IPR001506">
    <property type="entry name" value="Peptidase_M12A"/>
</dbReference>
<name>A0A6A5KPN1_9PLEO</name>
<dbReference type="GO" id="GO:0004222">
    <property type="term" value="F:metalloendopeptidase activity"/>
    <property type="evidence" value="ECO:0007669"/>
    <property type="project" value="InterPro"/>
</dbReference>